<feature type="compositionally biased region" description="Basic and acidic residues" evidence="1">
    <location>
        <begin position="57"/>
        <end position="88"/>
    </location>
</feature>
<accession>A0ABQ9R0N8</accession>
<sequence length="220" mass="23002">MPFLKPAPRSANIRIERVAKVKINVLKPVSSGVKKSGHVTKSSPSSATGKSSPKALAKVDKPIKKTSDETKAKSTEPKSPKAKTEPKTPKLKTPKPKTKGKNPSAKASGDPAPIPSSTKTSNRVTKRTKKRKELPKGLVAIGSFGSAAATHRAQLGVGKSNVRLLPTALPVPLRVKKAGEVETSAKGSAEPKKKKVTIAATGMTTPSPTPSRGSSVSRKQ</sequence>
<name>A0ABQ9R0N8_9PEZI</name>
<organism evidence="2 3">
    <name type="scientific">Colletotrichum tamarilloi</name>
    <dbReference type="NCBI Taxonomy" id="1209934"/>
    <lineage>
        <taxon>Eukaryota</taxon>
        <taxon>Fungi</taxon>
        <taxon>Dikarya</taxon>
        <taxon>Ascomycota</taxon>
        <taxon>Pezizomycotina</taxon>
        <taxon>Sordariomycetes</taxon>
        <taxon>Hypocreomycetidae</taxon>
        <taxon>Glomerellales</taxon>
        <taxon>Glomerellaceae</taxon>
        <taxon>Colletotrichum</taxon>
        <taxon>Colletotrichum acutatum species complex</taxon>
    </lineage>
</organism>
<evidence type="ECO:0000256" key="1">
    <source>
        <dbReference type="SAM" id="MobiDB-lite"/>
    </source>
</evidence>
<reference evidence="2 3" key="1">
    <citation type="submission" date="2016-10" db="EMBL/GenBank/DDBJ databases">
        <title>The genome sequence of Colletotrichum fioriniae PJ7.</title>
        <authorList>
            <person name="Baroncelli R."/>
        </authorList>
    </citation>
    <scope>NUCLEOTIDE SEQUENCE [LARGE SCALE GENOMIC DNA]</scope>
    <source>
        <strain evidence="2 3">Tom-12</strain>
    </source>
</reference>
<dbReference type="GeneID" id="85410645"/>
<keyword evidence="3" id="KW-1185">Reference proteome</keyword>
<comment type="caution">
    <text evidence="2">The sequence shown here is derived from an EMBL/GenBank/DDBJ whole genome shotgun (WGS) entry which is preliminary data.</text>
</comment>
<feature type="compositionally biased region" description="Basic residues" evidence="1">
    <location>
        <begin position="124"/>
        <end position="133"/>
    </location>
</feature>
<feature type="compositionally biased region" description="Low complexity" evidence="1">
    <location>
        <begin position="204"/>
        <end position="220"/>
    </location>
</feature>
<evidence type="ECO:0008006" key="4">
    <source>
        <dbReference type="Google" id="ProtNLM"/>
    </source>
</evidence>
<dbReference type="Proteomes" id="UP001227543">
    <property type="component" value="Unassembled WGS sequence"/>
</dbReference>
<dbReference type="RefSeq" id="XP_060379003.1">
    <property type="nucleotide sequence ID" value="XM_060526407.1"/>
</dbReference>
<dbReference type="EMBL" id="MLFU01000047">
    <property type="protein sequence ID" value="KAK1491277.1"/>
    <property type="molecule type" value="Genomic_DNA"/>
</dbReference>
<gene>
    <name evidence="2" type="ORF">CTAM01_10392</name>
</gene>
<protein>
    <recommendedName>
        <fullName evidence="4">Histone H1</fullName>
    </recommendedName>
</protein>
<proteinExistence type="predicted"/>
<feature type="region of interest" description="Disordered" evidence="1">
    <location>
        <begin position="179"/>
        <end position="220"/>
    </location>
</feature>
<feature type="compositionally biased region" description="Basic residues" evidence="1">
    <location>
        <begin position="89"/>
        <end position="100"/>
    </location>
</feature>
<feature type="region of interest" description="Disordered" evidence="1">
    <location>
        <begin position="26"/>
        <end position="136"/>
    </location>
</feature>
<feature type="compositionally biased region" description="Low complexity" evidence="1">
    <location>
        <begin position="40"/>
        <end position="55"/>
    </location>
</feature>
<evidence type="ECO:0000313" key="3">
    <source>
        <dbReference type="Proteomes" id="UP001227543"/>
    </source>
</evidence>
<evidence type="ECO:0000313" key="2">
    <source>
        <dbReference type="EMBL" id="KAK1491277.1"/>
    </source>
</evidence>